<reference evidence="1 2" key="1">
    <citation type="submission" date="2014-04" db="EMBL/GenBank/DDBJ databases">
        <title>Evolutionary Origins and Diversification of the Mycorrhizal Mutualists.</title>
        <authorList>
            <consortium name="DOE Joint Genome Institute"/>
            <consortium name="Mycorrhizal Genomics Consortium"/>
            <person name="Kohler A."/>
            <person name="Kuo A."/>
            <person name="Nagy L.G."/>
            <person name="Floudas D."/>
            <person name="Copeland A."/>
            <person name="Barry K.W."/>
            <person name="Cichocki N."/>
            <person name="Veneault-Fourrey C."/>
            <person name="LaButti K."/>
            <person name="Lindquist E.A."/>
            <person name="Lipzen A."/>
            <person name="Lundell T."/>
            <person name="Morin E."/>
            <person name="Murat C."/>
            <person name="Riley R."/>
            <person name="Ohm R."/>
            <person name="Sun H."/>
            <person name="Tunlid A."/>
            <person name="Henrissat B."/>
            <person name="Grigoriev I.V."/>
            <person name="Hibbett D.S."/>
            <person name="Martin F."/>
        </authorList>
    </citation>
    <scope>NUCLEOTIDE SEQUENCE [LARGE SCALE GENOMIC DNA]</scope>
    <source>
        <strain evidence="1 2">Koide BX008</strain>
    </source>
</reference>
<dbReference type="AlphaFoldDB" id="A0A0C2TM92"/>
<dbReference type="InParanoid" id="A0A0C2TM92"/>
<sequence>MVRIFAGYTIEQDELVRFLAAQGWGPEDGEPQFTVDEAWMTFMSWRGAQPRRGDPKTLFPWPQYWYDKDGGHVHAFMTRRSEDLPNRKLRFKEMPIDIEIRDRFVKQTGNVLDPSKMKFWSLPENVLHFSLTIPF</sequence>
<name>A0A0C2TM92_AMAMK</name>
<proteinExistence type="predicted"/>
<keyword evidence="2" id="KW-1185">Reference proteome</keyword>
<evidence type="ECO:0000313" key="1">
    <source>
        <dbReference type="EMBL" id="KIL68279.1"/>
    </source>
</evidence>
<dbReference type="HOGENOM" id="CLU_1885262_0_0_1"/>
<dbReference type="EMBL" id="KN818229">
    <property type="protein sequence ID" value="KIL68279.1"/>
    <property type="molecule type" value="Genomic_DNA"/>
</dbReference>
<gene>
    <name evidence="1" type="ORF">M378DRAFT_8945</name>
</gene>
<accession>A0A0C2TM92</accession>
<dbReference type="OrthoDB" id="3160714at2759"/>
<protein>
    <submittedName>
        <fullName evidence="1">Uncharacterized protein</fullName>
    </submittedName>
</protein>
<organism evidence="1 2">
    <name type="scientific">Amanita muscaria (strain Koide BX008)</name>
    <dbReference type="NCBI Taxonomy" id="946122"/>
    <lineage>
        <taxon>Eukaryota</taxon>
        <taxon>Fungi</taxon>
        <taxon>Dikarya</taxon>
        <taxon>Basidiomycota</taxon>
        <taxon>Agaricomycotina</taxon>
        <taxon>Agaricomycetes</taxon>
        <taxon>Agaricomycetidae</taxon>
        <taxon>Agaricales</taxon>
        <taxon>Pluteineae</taxon>
        <taxon>Amanitaceae</taxon>
        <taxon>Amanita</taxon>
    </lineage>
</organism>
<dbReference type="Proteomes" id="UP000054549">
    <property type="component" value="Unassembled WGS sequence"/>
</dbReference>
<evidence type="ECO:0000313" key="2">
    <source>
        <dbReference type="Proteomes" id="UP000054549"/>
    </source>
</evidence>